<gene>
    <name evidence="3" type="ORF">NCTC9935_00202</name>
</gene>
<evidence type="ECO:0000256" key="1">
    <source>
        <dbReference type="SAM" id="MobiDB-lite"/>
    </source>
</evidence>
<evidence type="ECO:0000256" key="2">
    <source>
        <dbReference type="SAM" id="Phobius"/>
    </source>
</evidence>
<feature type="transmembrane region" description="Helical" evidence="2">
    <location>
        <begin position="120"/>
        <end position="142"/>
    </location>
</feature>
<feature type="region of interest" description="Disordered" evidence="1">
    <location>
        <begin position="1"/>
        <end position="74"/>
    </location>
</feature>
<name>A0A2X0VLK6_9ACTO</name>
<keyword evidence="2" id="KW-1133">Transmembrane helix</keyword>
<feature type="transmembrane region" description="Helical" evidence="2">
    <location>
        <begin position="87"/>
        <end position="108"/>
    </location>
</feature>
<dbReference type="EMBL" id="UAPR01000001">
    <property type="protein sequence ID" value="SPT54661.1"/>
    <property type="molecule type" value="Genomic_DNA"/>
</dbReference>
<feature type="transmembrane region" description="Helical" evidence="2">
    <location>
        <begin position="163"/>
        <end position="182"/>
    </location>
</feature>
<keyword evidence="2" id="KW-0472">Membrane</keyword>
<keyword evidence="4" id="KW-1185">Reference proteome</keyword>
<sequence>MSNQYPHGYPPQHPFPGHAPTQPAPGQYMGQAPTQPAPGQYIGQTPTQPAPGQYMGGMYPQQPFPGQGPAAPHGGTNMGRSVMNTNYAMVLNVLKFLTFSGVVAYFVLSNFYDVGDIKLTWQSIASAVGTISMLICAVIIVVTALRMNRAKRAGDRTNMRKPIVWLVVLSIPVLVVGTMAVIGSVQSVADTIEGTKTVTVKSCSYSELRMRSRRGGSSTSYRFDLTLTDGSKHTTRLSSAYDTAGVYNTLYTACADKKGPSSLTLEVYPHSWIIVDARVE</sequence>
<feature type="compositionally biased region" description="Low complexity" evidence="1">
    <location>
        <begin position="56"/>
        <end position="74"/>
    </location>
</feature>
<evidence type="ECO:0000313" key="3">
    <source>
        <dbReference type="EMBL" id="SPT54661.1"/>
    </source>
</evidence>
<dbReference type="Proteomes" id="UP000250192">
    <property type="component" value="Unassembled WGS sequence"/>
</dbReference>
<accession>A0A2X0VLK6</accession>
<proteinExistence type="predicted"/>
<keyword evidence="2" id="KW-0812">Transmembrane</keyword>
<protein>
    <submittedName>
        <fullName evidence="3">Uncharacterized protein</fullName>
    </submittedName>
</protein>
<organism evidence="3 4">
    <name type="scientific">Schaalia odontolytica</name>
    <dbReference type="NCBI Taxonomy" id="1660"/>
    <lineage>
        <taxon>Bacteria</taxon>
        <taxon>Bacillati</taxon>
        <taxon>Actinomycetota</taxon>
        <taxon>Actinomycetes</taxon>
        <taxon>Actinomycetales</taxon>
        <taxon>Actinomycetaceae</taxon>
        <taxon>Schaalia</taxon>
    </lineage>
</organism>
<reference evidence="3 4" key="1">
    <citation type="submission" date="2018-06" db="EMBL/GenBank/DDBJ databases">
        <authorList>
            <consortium name="Pathogen Informatics"/>
            <person name="Doyle S."/>
        </authorList>
    </citation>
    <scope>NUCLEOTIDE SEQUENCE [LARGE SCALE GENOMIC DNA]</scope>
    <source>
        <strain evidence="3 4">NCTC9935</strain>
    </source>
</reference>
<dbReference type="AlphaFoldDB" id="A0A2X0VLK6"/>
<evidence type="ECO:0000313" key="4">
    <source>
        <dbReference type="Proteomes" id="UP000250192"/>
    </source>
</evidence>